<keyword evidence="1" id="KW-1133">Transmembrane helix</keyword>
<dbReference type="InterPro" id="IPR021215">
    <property type="entry name" value="DUF2752"/>
</dbReference>
<sequence>MGVRGLVQPALIAVGAAAGAAYLYAVDPNAPGHYPPCPFLAVTGLWCPGCGSLRALHALLHLDVGTALARNPFAVLASIYIAWTFYRWAYRRVTGTPLRLAPGWVITVVWVSIVAFWILRNVPGMTWLSPL</sequence>
<feature type="transmembrane region" description="Helical" evidence="1">
    <location>
        <begin position="6"/>
        <end position="25"/>
    </location>
</feature>
<protein>
    <submittedName>
        <fullName evidence="3">DUF2752 domain-containing protein</fullName>
    </submittedName>
</protein>
<reference evidence="5 6" key="1">
    <citation type="submission" date="2020-10" db="EMBL/GenBank/DDBJ databases">
        <title>Connecting structure to function with the recovery of over 1000 high-quality activated sludge metagenome-assembled genomes encoding full-length rRNA genes using long-read sequencing.</title>
        <authorList>
            <person name="Singleton C.M."/>
            <person name="Petriglieri F."/>
            <person name="Kristensen J.M."/>
            <person name="Kirkegaard R.H."/>
            <person name="Michaelsen T.Y."/>
            <person name="Andersen M.H."/>
            <person name="Karst S.M."/>
            <person name="Dueholm M.S."/>
            <person name="Nielsen P.H."/>
            <person name="Albertsen M."/>
        </authorList>
    </citation>
    <scope>NUCLEOTIDE SEQUENCE [LARGE SCALE GENOMIC DNA]</scope>
    <source>
        <strain evidence="2">AalE_18-Q3-R2-46_BAT3C.188</strain>
        <strain evidence="3">Ega_18-Q3-R5-49_MAXAC.001</strain>
        <strain evidence="4">Ribe_18-Q3-R11-54_MAXAC.001</strain>
    </source>
</reference>
<comment type="caution">
    <text evidence="3">The sequence shown here is derived from an EMBL/GenBank/DDBJ whole genome shotgun (WGS) entry which is preliminary data.</text>
</comment>
<dbReference type="Proteomes" id="UP000726105">
    <property type="component" value="Unassembled WGS sequence"/>
</dbReference>
<dbReference type="EMBL" id="JADIXZ010000006">
    <property type="protein sequence ID" value="MBK6301887.1"/>
    <property type="molecule type" value="Genomic_DNA"/>
</dbReference>
<evidence type="ECO:0000313" key="5">
    <source>
        <dbReference type="Proteomes" id="UP000718281"/>
    </source>
</evidence>
<evidence type="ECO:0000313" key="2">
    <source>
        <dbReference type="EMBL" id="MBK6301887.1"/>
    </source>
</evidence>
<dbReference type="AlphaFoldDB" id="A0A935IP44"/>
<dbReference type="EMBL" id="JADJIB010000011">
    <property type="protein sequence ID" value="MBK7274775.1"/>
    <property type="molecule type" value="Genomic_DNA"/>
</dbReference>
<keyword evidence="1" id="KW-0472">Membrane</keyword>
<feature type="transmembrane region" description="Helical" evidence="1">
    <location>
        <begin position="72"/>
        <end position="89"/>
    </location>
</feature>
<dbReference type="Proteomes" id="UP000718281">
    <property type="component" value="Unassembled WGS sequence"/>
</dbReference>
<dbReference type="EMBL" id="JADKGK010000020">
    <property type="protein sequence ID" value="MBL0004529.1"/>
    <property type="molecule type" value="Genomic_DNA"/>
</dbReference>
<dbReference type="Pfam" id="PF10825">
    <property type="entry name" value="DUF2752"/>
    <property type="match status" value="1"/>
</dbReference>
<dbReference type="Proteomes" id="UP000886632">
    <property type="component" value="Unassembled WGS sequence"/>
</dbReference>
<evidence type="ECO:0000313" key="6">
    <source>
        <dbReference type="Proteomes" id="UP000726105"/>
    </source>
</evidence>
<accession>A0A935IP44</accession>
<gene>
    <name evidence="2" type="ORF">IPF40_12905</name>
    <name evidence="3" type="ORF">IPI13_17055</name>
    <name evidence="4" type="ORF">IPP00_11260</name>
</gene>
<name>A0A935IP44_9MICO</name>
<evidence type="ECO:0000313" key="4">
    <source>
        <dbReference type="EMBL" id="MBL0004529.1"/>
    </source>
</evidence>
<keyword evidence="1" id="KW-0812">Transmembrane</keyword>
<evidence type="ECO:0000256" key="1">
    <source>
        <dbReference type="SAM" id="Phobius"/>
    </source>
</evidence>
<feature type="transmembrane region" description="Helical" evidence="1">
    <location>
        <begin position="101"/>
        <end position="119"/>
    </location>
</feature>
<evidence type="ECO:0000313" key="3">
    <source>
        <dbReference type="EMBL" id="MBK7274775.1"/>
    </source>
</evidence>
<proteinExistence type="predicted"/>
<organism evidence="3 6">
    <name type="scientific">Candidatus Phosphoribacter hodrii</name>
    <dbReference type="NCBI Taxonomy" id="2953743"/>
    <lineage>
        <taxon>Bacteria</taxon>
        <taxon>Bacillati</taxon>
        <taxon>Actinomycetota</taxon>
        <taxon>Actinomycetes</taxon>
        <taxon>Micrococcales</taxon>
        <taxon>Dermatophilaceae</taxon>
        <taxon>Candidatus Phosphoribacter</taxon>
    </lineage>
</organism>